<gene>
    <name evidence="1" type="ORF">SAMN05421659_12246</name>
</gene>
<dbReference type="STRING" id="99656.SAMN05421659_12246"/>
<evidence type="ECO:0000313" key="2">
    <source>
        <dbReference type="Proteomes" id="UP000199701"/>
    </source>
</evidence>
<accession>A0A1I0RST4</accession>
<proteinExistence type="predicted"/>
<dbReference type="Proteomes" id="UP000199701">
    <property type="component" value="Unassembled WGS sequence"/>
</dbReference>
<reference evidence="1 2" key="1">
    <citation type="submission" date="2016-10" db="EMBL/GenBank/DDBJ databases">
        <authorList>
            <person name="de Groot N.N."/>
        </authorList>
    </citation>
    <scope>NUCLEOTIDE SEQUENCE [LARGE SCALE GENOMIC DNA]</scope>
    <source>
        <strain evidence="1 2">DSM 9179</strain>
    </source>
</reference>
<keyword evidence="2" id="KW-1185">Reference proteome</keyword>
<organism evidence="1 2">
    <name type="scientific">[Clostridium] fimetarium</name>
    <dbReference type="NCBI Taxonomy" id="99656"/>
    <lineage>
        <taxon>Bacteria</taxon>
        <taxon>Bacillati</taxon>
        <taxon>Bacillota</taxon>
        <taxon>Clostridia</taxon>
        <taxon>Lachnospirales</taxon>
        <taxon>Lachnospiraceae</taxon>
    </lineage>
</organism>
<protein>
    <submittedName>
        <fullName evidence="1">Uncharacterized protein</fullName>
    </submittedName>
</protein>
<dbReference type="AlphaFoldDB" id="A0A1I0RST4"/>
<name>A0A1I0RST4_9FIRM</name>
<dbReference type="EMBL" id="FOJI01000022">
    <property type="protein sequence ID" value="SEW44428.1"/>
    <property type="molecule type" value="Genomic_DNA"/>
</dbReference>
<sequence>MEYNIREMESFEYPLLDVFYTKLYFNVMK</sequence>
<evidence type="ECO:0000313" key="1">
    <source>
        <dbReference type="EMBL" id="SEW44428.1"/>
    </source>
</evidence>